<name>A0AAV7MTV9_PLEWA</name>
<evidence type="ECO:0000313" key="2">
    <source>
        <dbReference type="EMBL" id="KAJ1106687.1"/>
    </source>
</evidence>
<reference evidence="2" key="1">
    <citation type="journal article" date="2022" name="bioRxiv">
        <title>Sequencing and chromosome-scale assembly of the giantPleurodeles waltlgenome.</title>
        <authorList>
            <person name="Brown T."/>
            <person name="Elewa A."/>
            <person name="Iarovenko S."/>
            <person name="Subramanian E."/>
            <person name="Araus A.J."/>
            <person name="Petzold A."/>
            <person name="Susuki M."/>
            <person name="Suzuki K.-i.T."/>
            <person name="Hayashi T."/>
            <person name="Toyoda A."/>
            <person name="Oliveira C."/>
            <person name="Osipova E."/>
            <person name="Leigh N.D."/>
            <person name="Simon A."/>
            <person name="Yun M.H."/>
        </authorList>
    </citation>
    <scope>NUCLEOTIDE SEQUENCE</scope>
    <source>
        <strain evidence="2">20211129_DDA</strain>
        <tissue evidence="2">Liver</tissue>
    </source>
</reference>
<protein>
    <submittedName>
        <fullName evidence="2">Uncharacterized protein</fullName>
    </submittedName>
</protein>
<dbReference type="EMBL" id="JANPWB010000013">
    <property type="protein sequence ID" value="KAJ1106687.1"/>
    <property type="molecule type" value="Genomic_DNA"/>
</dbReference>
<feature type="region of interest" description="Disordered" evidence="1">
    <location>
        <begin position="1"/>
        <end position="38"/>
    </location>
</feature>
<dbReference type="Proteomes" id="UP001066276">
    <property type="component" value="Chromosome 9"/>
</dbReference>
<evidence type="ECO:0000313" key="3">
    <source>
        <dbReference type="Proteomes" id="UP001066276"/>
    </source>
</evidence>
<proteinExistence type="predicted"/>
<accession>A0AAV7MTV9</accession>
<sequence length="114" mass="12124">MHCVERPPFEVQASCDRGGNVGAESTELRRPHGDLPSWRSLQKDAASAGEEFKVLAAPPSDQVKDDLQAPTQGPPGGDTTRSGSDPGSGIHPGRCQQAAQAQTTCLQQQTWTDE</sequence>
<dbReference type="AlphaFoldDB" id="A0AAV7MTV9"/>
<evidence type="ECO:0000256" key="1">
    <source>
        <dbReference type="SAM" id="MobiDB-lite"/>
    </source>
</evidence>
<feature type="region of interest" description="Disordered" evidence="1">
    <location>
        <begin position="57"/>
        <end position="98"/>
    </location>
</feature>
<organism evidence="2 3">
    <name type="scientific">Pleurodeles waltl</name>
    <name type="common">Iberian ribbed newt</name>
    <dbReference type="NCBI Taxonomy" id="8319"/>
    <lineage>
        <taxon>Eukaryota</taxon>
        <taxon>Metazoa</taxon>
        <taxon>Chordata</taxon>
        <taxon>Craniata</taxon>
        <taxon>Vertebrata</taxon>
        <taxon>Euteleostomi</taxon>
        <taxon>Amphibia</taxon>
        <taxon>Batrachia</taxon>
        <taxon>Caudata</taxon>
        <taxon>Salamandroidea</taxon>
        <taxon>Salamandridae</taxon>
        <taxon>Pleurodelinae</taxon>
        <taxon>Pleurodeles</taxon>
    </lineage>
</organism>
<keyword evidence="3" id="KW-1185">Reference proteome</keyword>
<gene>
    <name evidence="2" type="ORF">NDU88_004088</name>
</gene>
<comment type="caution">
    <text evidence="2">The sequence shown here is derived from an EMBL/GenBank/DDBJ whole genome shotgun (WGS) entry which is preliminary data.</text>
</comment>